<dbReference type="AlphaFoldDB" id="A0A9P6IWB7"/>
<evidence type="ECO:0000256" key="5">
    <source>
        <dbReference type="PIRSR" id="PIRSR606689-2"/>
    </source>
</evidence>
<dbReference type="OrthoDB" id="10482961at2759"/>
<dbReference type="GO" id="GO:0005525">
    <property type="term" value="F:GTP binding"/>
    <property type="evidence" value="ECO:0007669"/>
    <property type="project" value="UniProtKB-KW"/>
</dbReference>
<feature type="binding site" evidence="5">
    <location>
        <position position="108"/>
    </location>
    <ligand>
        <name>Mg(2+)</name>
        <dbReference type="ChEBI" id="CHEBI:18420"/>
    </ligand>
</feature>
<gene>
    <name evidence="7" type="ORF">BGZ70_001442</name>
</gene>
<feature type="binding site" evidence="4">
    <location>
        <begin position="194"/>
        <end position="197"/>
    </location>
    <ligand>
        <name>GTP</name>
        <dbReference type="ChEBI" id="CHEBI:37565"/>
    </ligand>
</feature>
<dbReference type="InterPro" id="IPR027417">
    <property type="entry name" value="P-loop_NTPase"/>
</dbReference>
<reference evidence="7" key="1">
    <citation type="journal article" date="2020" name="Fungal Divers.">
        <title>Resolving the Mortierellaceae phylogeny through synthesis of multi-gene phylogenetics and phylogenomics.</title>
        <authorList>
            <person name="Vandepol N."/>
            <person name="Liber J."/>
            <person name="Desiro A."/>
            <person name="Na H."/>
            <person name="Kennedy M."/>
            <person name="Barry K."/>
            <person name="Grigoriev I.V."/>
            <person name="Miller A.N."/>
            <person name="O'Donnell K."/>
            <person name="Stajich J.E."/>
            <person name="Bonito G."/>
        </authorList>
    </citation>
    <scope>NUCLEOTIDE SEQUENCE</scope>
    <source>
        <strain evidence="7">CK1249</strain>
    </source>
</reference>
<sequence length="253" mass="27498">MKMFIPKGLDIDPNGGFGVPAHAAVLEVVQKTALSCLTQSDQEYFGVPALASLFTSTMGAAVSALKSKASSQASVSVPRVIMMGLSNAGKTTILYQLKLADCVSTVPTAHFNVEEIRYGKTDIIIWDISSGGGGRPAQERALWRHYLQNTDGLIFVVDSAAHDSNVQSLAQEELRYLLEEREELKDLPLLVYANKGDVQHALTVAEVRDMLQLRTATGERPWHIQGSCGTTGDGLGQGLDWLILNMAAKRRRD</sequence>
<organism evidence="7 8">
    <name type="scientific">Mortierella alpina</name>
    <name type="common">Oleaginous fungus</name>
    <name type="synonym">Mortierella renispora</name>
    <dbReference type="NCBI Taxonomy" id="64518"/>
    <lineage>
        <taxon>Eukaryota</taxon>
        <taxon>Fungi</taxon>
        <taxon>Fungi incertae sedis</taxon>
        <taxon>Mucoromycota</taxon>
        <taxon>Mortierellomycotina</taxon>
        <taxon>Mortierellomycetes</taxon>
        <taxon>Mortierellales</taxon>
        <taxon>Mortierellaceae</taxon>
        <taxon>Mortierella</taxon>
    </lineage>
</organism>
<keyword evidence="5" id="KW-0479">Metal-binding</keyword>
<dbReference type="Gene3D" id="3.40.50.300">
    <property type="entry name" value="P-loop containing nucleotide triphosphate hydrolases"/>
    <property type="match status" value="1"/>
</dbReference>
<name>A0A9P6IWB7_MORAP</name>
<keyword evidence="2 4" id="KW-0547">Nucleotide-binding</keyword>
<dbReference type="PRINTS" id="PR00328">
    <property type="entry name" value="SAR1GTPBP"/>
</dbReference>
<evidence type="ECO:0000256" key="1">
    <source>
        <dbReference type="ARBA" id="ARBA00010290"/>
    </source>
</evidence>
<evidence type="ECO:0008006" key="9">
    <source>
        <dbReference type="Google" id="ProtNLM"/>
    </source>
</evidence>
<dbReference type="PANTHER" id="PTHR11711">
    <property type="entry name" value="ADP RIBOSYLATION FACTOR-RELATED"/>
    <property type="match status" value="1"/>
</dbReference>
<dbReference type="SUPFAM" id="SSF52540">
    <property type="entry name" value="P-loop containing nucleoside triphosphate hydrolases"/>
    <property type="match status" value="1"/>
</dbReference>
<comment type="caution">
    <text evidence="7">The sequence shown here is derived from an EMBL/GenBank/DDBJ whole genome shotgun (WGS) entry which is preliminary data.</text>
</comment>
<dbReference type="Pfam" id="PF00025">
    <property type="entry name" value="Arf"/>
    <property type="match status" value="1"/>
</dbReference>
<dbReference type="SMART" id="SM00178">
    <property type="entry name" value="SAR"/>
    <property type="match status" value="1"/>
</dbReference>
<dbReference type="EMBL" id="JAAAHY010001321">
    <property type="protein sequence ID" value="KAF9950284.1"/>
    <property type="molecule type" value="Genomic_DNA"/>
</dbReference>
<evidence type="ECO:0000256" key="2">
    <source>
        <dbReference type="ARBA" id="ARBA00022741"/>
    </source>
</evidence>
<dbReference type="NCBIfam" id="TIGR00231">
    <property type="entry name" value="small_GTP"/>
    <property type="match status" value="1"/>
</dbReference>
<comment type="similarity">
    <text evidence="1 6">Belongs to the small GTPase superfamily. Arf family.</text>
</comment>
<proteinExistence type="inferred from homology"/>
<dbReference type="FunFam" id="3.40.50.300:FF:000412">
    <property type="entry name" value="ADP-ribosylation factor 1"/>
    <property type="match status" value="1"/>
</dbReference>
<evidence type="ECO:0000313" key="7">
    <source>
        <dbReference type="EMBL" id="KAF9950284.1"/>
    </source>
</evidence>
<dbReference type="SMART" id="SM00177">
    <property type="entry name" value="ARF"/>
    <property type="match status" value="1"/>
</dbReference>
<feature type="binding site" evidence="5">
    <location>
        <position position="91"/>
    </location>
    <ligand>
        <name>Mg(2+)</name>
        <dbReference type="ChEBI" id="CHEBI:18420"/>
    </ligand>
</feature>
<evidence type="ECO:0000313" key="8">
    <source>
        <dbReference type="Proteomes" id="UP000738359"/>
    </source>
</evidence>
<dbReference type="CDD" id="cd00878">
    <property type="entry name" value="Arf_Arl"/>
    <property type="match status" value="1"/>
</dbReference>
<dbReference type="GO" id="GO:0030010">
    <property type="term" value="P:establishment of cell polarity"/>
    <property type="evidence" value="ECO:0007669"/>
    <property type="project" value="UniProtKB-ARBA"/>
</dbReference>
<dbReference type="InterPro" id="IPR006689">
    <property type="entry name" value="Small_GTPase_ARF/SAR"/>
</dbReference>
<keyword evidence="5" id="KW-0460">Magnesium</keyword>
<dbReference type="InterPro" id="IPR024156">
    <property type="entry name" value="Small_GTPase_ARF"/>
</dbReference>
<evidence type="ECO:0000256" key="3">
    <source>
        <dbReference type="ARBA" id="ARBA00023134"/>
    </source>
</evidence>
<dbReference type="GO" id="GO:0003924">
    <property type="term" value="F:GTPase activity"/>
    <property type="evidence" value="ECO:0007669"/>
    <property type="project" value="InterPro"/>
</dbReference>
<evidence type="ECO:0000256" key="6">
    <source>
        <dbReference type="RuleBase" id="RU003925"/>
    </source>
</evidence>
<keyword evidence="8" id="KW-1185">Reference proteome</keyword>
<evidence type="ECO:0000256" key="4">
    <source>
        <dbReference type="PIRSR" id="PIRSR606689-1"/>
    </source>
</evidence>
<dbReference type="Proteomes" id="UP000738359">
    <property type="component" value="Unassembled WGS sequence"/>
</dbReference>
<protein>
    <recommendedName>
        <fullName evidence="9">ADP-ribosylation factor</fullName>
    </recommendedName>
</protein>
<dbReference type="InterPro" id="IPR005225">
    <property type="entry name" value="Small_GTP-bd"/>
</dbReference>
<dbReference type="PROSITE" id="PS51417">
    <property type="entry name" value="ARF"/>
    <property type="match status" value="1"/>
</dbReference>
<accession>A0A9P6IWB7</accession>
<feature type="binding site" evidence="4">
    <location>
        <begin position="84"/>
        <end position="91"/>
    </location>
    <ligand>
        <name>GTP</name>
        <dbReference type="ChEBI" id="CHEBI:37565"/>
    </ligand>
</feature>
<dbReference type="GO" id="GO:0046872">
    <property type="term" value="F:metal ion binding"/>
    <property type="evidence" value="ECO:0007669"/>
    <property type="project" value="UniProtKB-KW"/>
</dbReference>
<keyword evidence="3 4" id="KW-0342">GTP-binding</keyword>